<name>A0A2W5NQ95_VARPD</name>
<dbReference type="NCBIfam" id="TIGR02001">
    <property type="entry name" value="gcw_chp"/>
    <property type="match status" value="1"/>
</dbReference>
<evidence type="ECO:0000256" key="1">
    <source>
        <dbReference type="SAM" id="SignalP"/>
    </source>
</evidence>
<feature type="signal peptide" evidence="1">
    <location>
        <begin position="1"/>
        <end position="24"/>
    </location>
</feature>
<feature type="chain" id="PRO_5016163466" description="Porin" evidence="1">
    <location>
        <begin position="25"/>
        <end position="91"/>
    </location>
</feature>
<protein>
    <recommendedName>
        <fullName evidence="4">Porin</fullName>
    </recommendedName>
</protein>
<accession>A0A2W5NQ95</accession>
<reference evidence="2 3" key="1">
    <citation type="submission" date="2017-08" db="EMBL/GenBank/DDBJ databases">
        <title>Infants hospitalized years apart are colonized by the same room-sourced microbial strains.</title>
        <authorList>
            <person name="Brooks B."/>
            <person name="Olm M.R."/>
            <person name="Firek B.A."/>
            <person name="Baker R."/>
            <person name="Thomas B.C."/>
            <person name="Morowitz M.J."/>
            <person name="Banfield J.F."/>
        </authorList>
    </citation>
    <scope>NUCLEOTIDE SEQUENCE [LARGE SCALE GENOMIC DNA]</scope>
    <source>
        <strain evidence="2">S2_005_003_R2_41</strain>
    </source>
</reference>
<dbReference type="Pfam" id="PF09694">
    <property type="entry name" value="Gcw_chp"/>
    <property type="match status" value="1"/>
</dbReference>
<keyword evidence="1" id="KW-0732">Signal</keyword>
<dbReference type="AlphaFoldDB" id="A0A2W5NQ95"/>
<feature type="non-terminal residue" evidence="2">
    <location>
        <position position="91"/>
    </location>
</feature>
<evidence type="ECO:0008006" key="4">
    <source>
        <dbReference type="Google" id="ProtNLM"/>
    </source>
</evidence>
<gene>
    <name evidence="2" type="ORF">DI563_32290</name>
</gene>
<organism evidence="2 3">
    <name type="scientific">Variovorax paradoxus</name>
    <dbReference type="NCBI Taxonomy" id="34073"/>
    <lineage>
        <taxon>Bacteria</taxon>
        <taxon>Pseudomonadati</taxon>
        <taxon>Pseudomonadota</taxon>
        <taxon>Betaproteobacteria</taxon>
        <taxon>Burkholderiales</taxon>
        <taxon>Comamonadaceae</taxon>
        <taxon>Variovorax</taxon>
    </lineage>
</organism>
<sequence>MMHRSAPTLAFVAAALTTSGAALAQTAPADAPAAAPLTANITLTTNYKFRGQDQDQIGHNGFYKTRGVKPAIQGGFDYAFGDSGFYVGNWN</sequence>
<comment type="caution">
    <text evidence="2">The sequence shown here is derived from an EMBL/GenBank/DDBJ whole genome shotgun (WGS) entry which is preliminary data.</text>
</comment>
<evidence type="ECO:0000313" key="2">
    <source>
        <dbReference type="EMBL" id="PZQ55681.1"/>
    </source>
</evidence>
<dbReference type="Proteomes" id="UP000249135">
    <property type="component" value="Unassembled WGS sequence"/>
</dbReference>
<dbReference type="InterPro" id="IPR010239">
    <property type="entry name" value="CHP02001"/>
</dbReference>
<dbReference type="EMBL" id="QFPP01000899">
    <property type="protein sequence ID" value="PZQ55681.1"/>
    <property type="molecule type" value="Genomic_DNA"/>
</dbReference>
<evidence type="ECO:0000313" key="3">
    <source>
        <dbReference type="Proteomes" id="UP000249135"/>
    </source>
</evidence>
<proteinExistence type="predicted"/>